<feature type="modified residue" description="N5-methylglutamine" evidence="8">
    <location>
        <position position="232"/>
    </location>
</feature>
<feature type="domain" description="Peptide chain release factor" evidence="10">
    <location>
        <begin position="63"/>
        <end position="176"/>
    </location>
</feature>
<evidence type="ECO:0000313" key="12">
    <source>
        <dbReference type="Proteomes" id="UP000076268"/>
    </source>
</evidence>
<evidence type="ECO:0000256" key="7">
    <source>
        <dbReference type="ARBA" id="ARBA00050039"/>
    </source>
</evidence>
<dbReference type="FunFam" id="3.30.160.20:FF:000004">
    <property type="entry name" value="Peptide chain release factor 1"/>
    <property type="match status" value="1"/>
</dbReference>
<dbReference type="GO" id="GO:0005829">
    <property type="term" value="C:cytosol"/>
    <property type="evidence" value="ECO:0007669"/>
    <property type="project" value="UniProtKB-ARBA"/>
</dbReference>
<name>A0A154BQZ2_ANASB</name>
<dbReference type="Gene3D" id="3.30.160.20">
    <property type="match status" value="1"/>
</dbReference>
<dbReference type="FunFam" id="3.30.70.1660:FF:000002">
    <property type="entry name" value="Peptide chain release factor 1"/>
    <property type="match status" value="1"/>
</dbReference>
<dbReference type="NCBIfam" id="NF001859">
    <property type="entry name" value="PRK00591.1"/>
    <property type="match status" value="1"/>
</dbReference>
<evidence type="ECO:0000256" key="5">
    <source>
        <dbReference type="ARBA" id="ARBA00022490"/>
    </source>
</evidence>
<keyword evidence="5 8" id="KW-0963">Cytoplasm</keyword>
<dbReference type="Pfam" id="PF00472">
    <property type="entry name" value="RF-1"/>
    <property type="match status" value="1"/>
</dbReference>
<gene>
    <name evidence="8" type="primary">prfA</name>
    <name evidence="11" type="ORF">AXX12_07740</name>
</gene>
<accession>A0A154BQZ2</accession>
<dbReference type="InterPro" id="IPR005139">
    <property type="entry name" value="PCRF"/>
</dbReference>
<comment type="caution">
    <text evidence="11">The sequence shown here is derived from an EMBL/GenBank/DDBJ whole genome shotgun (WGS) entry which is preliminary data.</text>
</comment>
<dbReference type="HAMAP" id="MF_00093">
    <property type="entry name" value="Rel_fac_1"/>
    <property type="match status" value="1"/>
</dbReference>
<dbReference type="AlphaFoldDB" id="A0A154BQZ2"/>
<keyword evidence="6 8" id="KW-0648">Protein biosynthesis</keyword>
<proteinExistence type="inferred from homology"/>
<dbReference type="Proteomes" id="UP000076268">
    <property type="component" value="Unassembled WGS sequence"/>
</dbReference>
<evidence type="ECO:0000256" key="2">
    <source>
        <dbReference type="ARBA" id="ARBA00004496"/>
    </source>
</evidence>
<dbReference type="SMART" id="SM00937">
    <property type="entry name" value="PCRF"/>
    <property type="match status" value="1"/>
</dbReference>
<dbReference type="RefSeq" id="WP_066241571.1">
    <property type="nucleotide sequence ID" value="NZ_LSGP01000017.1"/>
</dbReference>
<keyword evidence="12" id="KW-1185">Reference proteome</keyword>
<evidence type="ECO:0000256" key="8">
    <source>
        <dbReference type="HAMAP-Rule" id="MF_00093"/>
    </source>
</evidence>
<protein>
    <recommendedName>
        <fullName evidence="7 8">Peptide chain release factor 1</fullName>
        <shortName evidence="8">RF-1</shortName>
    </recommendedName>
</protein>
<sequence>MLDKLQLIEDRYLELENLISDPTAMQNMELWQKNSKAHSKLSGIVMKFREYKEVQQGLADTRELLKESDPELREMAASEFDDLKARNEVLAEELRILLLPKDPNDEKNVIVEIRGGAGGDEAALFAGDLFRMYSRYAENQGWRTELLDSSPTGLGGFKEVVFLIEGDGVYSKLKFESGVHRVQRVPATEASGRIHTSTVTVAVLAEAEDVDVQINPNDLRIDTYCASGAGGQHINKTESAVRITHLPSGIVVQCQDQKSQLKNREKAMKVLAARLLEAAQESAHAEEAEARKNQVGTGDRSERIRTYNFPQGRVTDHRIGLTLHKLDFILNGDLDELTQALVTAAQSERLKQVE</sequence>
<dbReference type="InterPro" id="IPR004373">
    <property type="entry name" value="RF-1"/>
</dbReference>
<comment type="subcellular location">
    <subcellularLocation>
        <location evidence="2 8">Cytoplasm</location>
    </subcellularLocation>
</comment>
<dbReference type="FunFam" id="3.30.70.1660:FF:000004">
    <property type="entry name" value="Peptide chain release factor 1"/>
    <property type="match status" value="1"/>
</dbReference>
<comment type="function">
    <text evidence="1 8">Peptide chain release factor 1 directs the termination of translation in response to the peptide chain termination codons UAG and UAA.</text>
</comment>
<keyword evidence="4 8" id="KW-0488">Methylation</keyword>
<dbReference type="InterPro" id="IPR045853">
    <property type="entry name" value="Pep_chain_release_fac_I_sf"/>
</dbReference>
<dbReference type="SUPFAM" id="SSF75620">
    <property type="entry name" value="Release factor"/>
    <property type="match status" value="1"/>
</dbReference>
<evidence type="ECO:0000256" key="9">
    <source>
        <dbReference type="SAM" id="MobiDB-lite"/>
    </source>
</evidence>
<dbReference type="InterPro" id="IPR050057">
    <property type="entry name" value="Prokaryotic/Mito_RF"/>
</dbReference>
<feature type="compositionally biased region" description="Basic and acidic residues" evidence="9">
    <location>
        <begin position="283"/>
        <end position="292"/>
    </location>
</feature>
<dbReference type="GO" id="GO:0016149">
    <property type="term" value="F:translation release factor activity, codon specific"/>
    <property type="evidence" value="ECO:0007669"/>
    <property type="project" value="UniProtKB-UniRule"/>
</dbReference>
<dbReference type="PANTHER" id="PTHR43804:SF7">
    <property type="entry name" value="LD18447P"/>
    <property type="match status" value="1"/>
</dbReference>
<dbReference type="STRING" id="1794912.AXX12_07740"/>
<evidence type="ECO:0000256" key="4">
    <source>
        <dbReference type="ARBA" id="ARBA00022481"/>
    </source>
</evidence>
<evidence type="ECO:0000313" key="11">
    <source>
        <dbReference type="EMBL" id="KYZ76319.1"/>
    </source>
</evidence>
<dbReference type="Gene3D" id="6.10.140.1950">
    <property type="match status" value="1"/>
</dbReference>
<evidence type="ECO:0000256" key="3">
    <source>
        <dbReference type="ARBA" id="ARBA00010835"/>
    </source>
</evidence>
<evidence type="ECO:0000259" key="10">
    <source>
        <dbReference type="SMART" id="SM00937"/>
    </source>
</evidence>
<evidence type="ECO:0000256" key="1">
    <source>
        <dbReference type="ARBA" id="ARBA00002986"/>
    </source>
</evidence>
<dbReference type="Gene3D" id="3.30.70.1660">
    <property type="match status" value="1"/>
</dbReference>
<dbReference type="EMBL" id="LSGP01000017">
    <property type="protein sequence ID" value="KYZ76319.1"/>
    <property type="molecule type" value="Genomic_DNA"/>
</dbReference>
<feature type="region of interest" description="Disordered" evidence="9">
    <location>
        <begin position="283"/>
        <end position="302"/>
    </location>
</feature>
<dbReference type="OrthoDB" id="9806673at2"/>
<dbReference type="NCBIfam" id="TIGR00019">
    <property type="entry name" value="prfA"/>
    <property type="match status" value="1"/>
</dbReference>
<reference evidence="11 12" key="1">
    <citation type="submission" date="2016-02" db="EMBL/GenBank/DDBJ databases">
        <title>Anaerosporomusa subterraneum gen. nov., sp. nov., a spore-forming obligate anaerobe isolated from saprolite.</title>
        <authorList>
            <person name="Choi J.K."/>
            <person name="Shah M."/>
            <person name="Yee N."/>
        </authorList>
    </citation>
    <scope>NUCLEOTIDE SEQUENCE [LARGE SCALE GENOMIC DNA]</scope>
    <source>
        <strain evidence="11 12">RU4</strain>
    </source>
</reference>
<comment type="PTM">
    <text evidence="8">Methylated by PrmC. Methylation increases the termination efficiency of RF1.</text>
</comment>
<dbReference type="InterPro" id="IPR000352">
    <property type="entry name" value="Pep_chain_release_fac_I"/>
</dbReference>
<dbReference type="Pfam" id="PF03462">
    <property type="entry name" value="PCRF"/>
    <property type="match status" value="1"/>
</dbReference>
<organism evidence="11 12">
    <name type="scientific">Anaerosporomusa subterranea</name>
    <dbReference type="NCBI Taxonomy" id="1794912"/>
    <lineage>
        <taxon>Bacteria</taxon>
        <taxon>Bacillati</taxon>
        <taxon>Bacillota</taxon>
        <taxon>Negativicutes</taxon>
        <taxon>Acetonemataceae</taxon>
        <taxon>Anaerosporomusa</taxon>
    </lineage>
</organism>
<comment type="similarity">
    <text evidence="3 8">Belongs to the prokaryotic/mitochondrial release factor family.</text>
</comment>
<dbReference type="PANTHER" id="PTHR43804">
    <property type="entry name" value="LD18447P"/>
    <property type="match status" value="1"/>
</dbReference>
<evidence type="ECO:0000256" key="6">
    <source>
        <dbReference type="ARBA" id="ARBA00022917"/>
    </source>
</evidence>